<dbReference type="PROSITE" id="PS51257">
    <property type="entry name" value="PROKAR_LIPOPROTEIN"/>
    <property type="match status" value="1"/>
</dbReference>
<dbReference type="SUPFAM" id="SSF50998">
    <property type="entry name" value="Quinoprotein alcohol dehydrogenase-like"/>
    <property type="match status" value="1"/>
</dbReference>
<accession>A0ABX0Y6P0</accession>
<dbReference type="PANTHER" id="PTHR34512:SF30">
    <property type="entry name" value="OUTER MEMBRANE PROTEIN ASSEMBLY FACTOR BAMB"/>
    <property type="match status" value="1"/>
</dbReference>
<dbReference type="InterPro" id="IPR011047">
    <property type="entry name" value="Quinoprotein_ADH-like_sf"/>
</dbReference>
<evidence type="ECO:0000313" key="3">
    <source>
        <dbReference type="EMBL" id="NJC74086.1"/>
    </source>
</evidence>
<gene>
    <name evidence="3" type="ORF">HC031_30880</name>
</gene>
<evidence type="ECO:0000259" key="2">
    <source>
        <dbReference type="Pfam" id="PF13360"/>
    </source>
</evidence>
<dbReference type="InterPro" id="IPR002372">
    <property type="entry name" value="PQQ_rpt_dom"/>
</dbReference>
<dbReference type="InterPro" id="IPR015943">
    <property type="entry name" value="WD40/YVTN_repeat-like_dom_sf"/>
</dbReference>
<dbReference type="EMBL" id="JAATVY010000044">
    <property type="protein sequence ID" value="NJC74086.1"/>
    <property type="molecule type" value="Genomic_DNA"/>
</dbReference>
<dbReference type="PANTHER" id="PTHR34512">
    <property type="entry name" value="CELL SURFACE PROTEIN"/>
    <property type="match status" value="1"/>
</dbReference>
<name>A0ABX0Y6P0_9ACTN</name>
<sequence length="447" mass="46047">MRRAVSSHRSRVATAILLLVAVVLVAGCDDAAEPDPADWTTYHHDNSRAGLAPELAALGTLSKAWAARLDGAVYGQPLVVADRVFAATENDSVYALDARSGRTVWSTHVGTPMRLWQLPCGNIDPLGITGTMVYDPATTLLFALAETTGGRHVLVSLDAATGQVRQRRAAEPPAGDRLAHQQRGALSLVNGRIYIPYGALSGDCGRYLGTVVALPTTGPAGPVSYHVPTTRQGGIWAPGGGVLVGDRLLYATGNGESTTAYDGSDSVIALALDDLTLLDRFTPPTWAEDNSSDADLGSMTPALVGGYVYANGKRGVGYTLRPGHLGGIGGQVHQTYVCPTFGAAAVSGRTAYVPCIDGPRAVDVDAGGRITVGWQAVVSGGGSPAIGGGVVWVVDTTAGILSPLDPATGVVRQRIPVGEVHRFASPTLARGHAYVGTMTGVVAIAGA</sequence>
<proteinExistence type="predicted"/>
<comment type="caution">
    <text evidence="3">The sequence shown here is derived from an EMBL/GenBank/DDBJ whole genome shotgun (WGS) entry which is preliminary data.</text>
</comment>
<keyword evidence="1" id="KW-0732">Signal</keyword>
<dbReference type="Proteomes" id="UP000722989">
    <property type="component" value="Unassembled WGS sequence"/>
</dbReference>
<dbReference type="Pfam" id="PF13360">
    <property type="entry name" value="PQQ_2"/>
    <property type="match status" value="1"/>
</dbReference>
<protein>
    <submittedName>
        <fullName evidence="3">PQQ-binding-like beta-propeller repeat protein</fullName>
    </submittedName>
</protein>
<reference evidence="3 4" key="1">
    <citation type="submission" date="2020-03" db="EMBL/GenBank/DDBJ databases">
        <title>WGS of the type strain of Planosporangium spp.</title>
        <authorList>
            <person name="Thawai C."/>
        </authorList>
    </citation>
    <scope>NUCLEOTIDE SEQUENCE [LARGE SCALE GENOMIC DNA]</scope>
    <source>
        <strain evidence="3 4">TBRC 5610</strain>
    </source>
</reference>
<dbReference type="SMART" id="SM00564">
    <property type="entry name" value="PQQ"/>
    <property type="match status" value="1"/>
</dbReference>
<dbReference type="RefSeq" id="WP_167928987.1">
    <property type="nucleotide sequence ID" value="NZ_JAATVY010000044.1"/>
</dbReference>
<dbReference type="Gene3D" id="2.140.10.10">
    <property type="entry name" value="Quinoprotein alcohol dehydrogenase-like superfamily"/>
    <property type="match status" value="1"/>
</dbReference>
<feature type="signal peptide" evidence="1">
    <location>
        <begin position="1"/>
        <end position="31"/>
    </location>
</feature>
<evidence type="ECO:0000256" key="1">
    <source>
        <dbReference type="SAM" id="SignalP"/>
    </source>
</evidence>
<dbReference type="Gene3D" id="2.130.10.10">
    <property type="entry name" value="YVTN repeat-like/Quinoprotein amine dehydrogenase"/>
    <property type="match status" value="1"/>
</dbReference>
<feature type="domain" description="Pyrrolo-quinoline quinone repeat" evidence="2">
    <location>
        <begin position="55"/>
        <end position="195"/>
    </location>
</feature>
<organism evidence="3 4">
    <name type="scientific">Planosporangium thailandense</name>
    <dbReference type="NCBI Taxonomy" id="765197"/>
    <lineage>
        <taxon>Bacteria</taxon>
        <taxon>Bacillati</taxon>
        <taxon>Actinomycetota</taxon>
        <taxon>Actinomycetes</taxon>
        <taxon>Micromonosporales</taxon>
        <taxon>Micromonosporaceae</taxon>
        <taxon>Planosporangium</taxon>
    </lineage>
</organism>
<keyword evidence="4" id="KW-1185">Reference proteome</keyword>
<dbReference type="InterPro" id="IPR018391">
    <property type="entry name" value="PQQ_b-propeller_rpt"/>
</dbReference>
<feature type="chain" id="PRO_5046717940" evidence="1">
    <location>
        <begin position="32"/>
        <end position="447"/>
    </location>
</feature>
<evidence type="ECO:0000313" key="4">
    <source>
        <dbReference type="Proteomes" id="UP000722989"/>
    </source>
</evidence>